<organism evidence="1 2">
    <name type="scientific">Caballeronia udeis</name>
    <dbReference type="NCBI Taxonomy" id="1232866"/>
    <lineage>
        <taxon>Bacteria</taxon>
        <taxon>Pseudomonadati</taxon>
        <taxon>Pseudomonadota</taxon>
        <taxon>Betaproteobacteria</taxon>
        <taxon>Burkholderiales</taxon>
        <taxon>Burkholderiaceae</taxon>
        <taxon>Caballeronia</taxon>
    </lineage>
</organism>
<evidence type="ECO:0008006" key="3">
    <source>
        <dbReference type="Google" id="ProtNLM"/>
    </source>
</evidence>
<accession>A0A158GGW2</accession>
<dbReference type="AlphaFoldDB" id="A0A158GGW2"/>
<dbReference type="Pfam" id="PF06906">
    <property type="entry name" value="DUF1272"/>
    <property type="match status" value="1"/>
</dbReference>
<name>A0A158GGW2_9BURK</name>
<dbReference type="InterPro" id="IPR010696">
    <property type="entry name" value="DUF1272"/>
</dbReference>
<dbReference type="EMBL" id="FCOK02000014">
    <property type="protein sequence ID" value="SAL31358.1"/>
    <property type="molecule type" value="Genomic_DNA"/>
</dbReference>
<gene>
    <name evidence="1" type="ORF">AWB69_02644</name>
</gene>
<dbReference type="RefSeq" id="WP_075643904.1">
    <property type="nucleotide sequence ID" value="NZ_FCOK02000014.1"/>
</dbReference>
<proteinExistence type="predicted"/>
<evidence type="ECO:0000313" key="2">
    <source>
        <dbReference type="Proteomes" id="UP000054683"/>
    </source>
</evidence>
<reference evidence="1 2" key="1">
    <citation type="submission" date="2016-01" db="EMBL/GenBank/DDBJ databases">
        <authorList>
            <person name="Oliw E.H."/>
        </authorList>
    </citation>
    <scope>NUCLEOTIDE SEQUENCE [LARGE SCALE GENOMIC DNA]</scope>
    <source>
        <strain evidence="1">LMG 27134</strain>
    </source>
</reference>
<dbReference type="Proteomes" id="UP000054683">
    <property type="component" value="Unassembled WGS sequence"/>
</dbReference>
<dbReference type="OrthoDB" id="9808883at2"/>
<sequence>MLALRPSCECCGKALLPDARDAMICSFECTFCEACALSRLSNVCPNCGGGFQPRPIRPKAMLERRPASTDMHPAGVNEQQHRTFLDRYSTIEPSER</sequence>
<protein>
    <recommendedName>
        <fullName evidence="3">DUF1272 domain-containing protein</fullName>
    </recommendedName>
</protein>
<evidence type="ECO:0000313" key="1">
    <source>
        <dbReference type="EMBL" id="SAL31358.1"/>
    </source>
</evidence>